<organism evidence="1">
    <name type="scientific">Panicum hallii</name>
    <dbReference type="NCBI Taxonomy" id="206008"/>
    <lineage>
        <taxon>Eukaryota</taxon>
        <taxon>Viridiplantae</taxon>
        <taxon>Streptophyta</taxon>
        <taxon>Embryophyta</taxon>
        <taxon>Tracheophyta</taxon>
        <taxon>Spermatophyta</taxon>
        <taxon>Magnoliopsida</taxon>
        <taxon>Liliopsida</taxon>
        <taxon>Poales</taxon>
        <taxon>Poaceae</taxon>
        <taxon>PACMAD clade</taxon>
        <taxon>Panicoideae</taxon>
        <taxon>Panicodae</taxon>
        <taxon>Paniceae</taxon>
        <taxon>Panicinae</taxon>
        <taxon>Panicum</taxon>
        <taxon>Panicum sect. Panicum</taxon>
    </lineage>
</organism>
<dbReference type="Proteomes" id="UP000243499">
    <property type="component" value="Chromosome 1"/>
</dbReference>
<reference evidence="1" key="1">
    <citation type="submission" date="2018-04" db="EMBL/GenBank/DDBJ databases">
        <title>WGS assembly of Panicum hallii.</title>
        <authorList>
            <person name="Lovell J."/>
            <person name="Jenkins J."/>
            <person name="Lowry D."/>
            <person name="Mamidi S."/>
            <person name="Sreedasyam A."/>
            <person name="Weng X."/>
            <person name="Barry K."/>
            <person name="Bonette J."/>
            <person name="Campitelli B."/>
            <person name="Daum C."/>
            <person name="Gordon S."/>
            <person name="Gould B."/>
            <person name="Lipzen A."/>
            <person name="Macqueen A."/>
            <person name="Palacio-Mejia J."/>
            <person name="Plott C."/>
            <person name="Shakirov E."/>
            <person name="Shu S."/>
            <person name="Yoshinaga Y."/>
            <person name="Zane M."/>
            <person name="Rokhsar D."/>
            <person name="Grimwood J."/>
            <person name="Schmutz J."/>
            <person name="Juenger T."/>
        </authorList>
    </citation>
    <scope>NUCLEOTIDE SEQUENCE [LARGE SCALE GENOMIC DNA]</scope>
    <source>
        <strain evidence="1">FIL2</strain>
    </source>
</reference>
<evidence type="ECO:0008006" key="2">
    <source>
        <dbReference type="Google" id="ProtNLM"/>
    </source>
</evidence>
<dbReference type="PANTHER" id="PTHR34223">
    <property type="entry name" value="OS11G0201299 PROTEIN"/>
    <property type="match status" value="1"/>
</dbReference>
<name>A0A2T8KV07_9POAL</name>
<dbReference type="Gramene" id="PVH66010">
    <property type="protein sequence ID" value="PVH66010"/>
    <property type="gene ID" value="PAHAL_1G126100"/>
</dbReference>
<protein>
    <recommendedName>
        <fullName evidence="2">F-box domain-containing protein</fullName>
    </recommendedName>
</protein>
<dbReference type="InterPro" id="IPR053197">
    <property type="entry name" value="F-box_SCFL_complex_component"/>
</dbReference>
<proteinExistence type="predicted"/>
<dbReference type="EMBL" id="CM008046">
    <property type="protein sequence ID" value="PVH66010.1"/>
    <property type="molecule type" value="Genomic_DNA"/>
</dbReference>
<gene>
    <name evidence="1" type="ORF">PAHAL_1G126100</name>
</gene>
<dbReference type="PANTHER" id="PTHR34223:SF51">
    <property type="entry name" value="OS06G0556300 PROTEIN"/>
    <property type="match status" value="1"/>
</dbReference>
<dbReference type="AlphaFoldDB" id="A0A2T8KV07"/>
<accession>A0A2T8KV07</accession>
<evidence type="ECO:0000313" key="1">
    <source>
        <dbReference type="EMBL" id="PVH66010.1"/>
    </source>
</evidence>
<sequence length="127" mass="14472">MLLESTANCSSADSPEKSALLSFDLRSTLLDSILHIILSFLPAWHSVQMSALLWRWRDLWCSVPFINIDERSFDVRGYDETKVWPAPCGEMDSSLFLPCLRLRYCSTQSMCPSGCCWFHAIMPTQTS</sequence>